<evidence type="ECO:0000259" key="2">
    <source>
        <dbReference type="Pfam" id="PF01642"/>
    </source>
</evidence>
<reference evidence="3 4" key="1">
    <citation type="submission" date="2015-11" db="EMBL/GenBank/DDBJ databases">
        <authorList>
            <person name="Varghese N."/>
        </authorList>
    </citation>
    <scope>NUCLEOTIDE SEQUENCE [LARGE SCALE GENOMIC DNA]</scope>
    <source>
        <strain evidence="3 4">JGI-8</strain>
    </source>
</reference>
<dbReference type="PANTHER" id="PTHR48101">
    <property type="entry name" value="METHYLMALONYL-COA MUTASE, MITOCHONDRIAL-RELATED"/>
    <property type="match status" value="1"/>
</dbReference>
<dbReference type="EMBL" id="CZVI01000073">
    <property type="protein sequence ID" value="CUS95419.1"/>
    <property type="molecule type" value="Genomic_DNA"/>
</dbReference>
<feature type="domain" description="Methylmalonyl-CoA mutase alpha/beta chain catalytic" evidence="2">
    <location>
        <begin position="30"/>
        <end position="217"/>
    </location>
</feature>
<proteinExistence type="predicted"/>
<dbReference type="RefSeq" id="WP_255307885.1">
    <property type="nucleotide sequence ID" value="NZ_CZVI01000073.1"/>
</dbReference>
<dbReference type="Gene3D" id="3.20.20.240">
    <property type="entry name" value="Methylmalonyl-CoA mutase"/>
    <property type="match status" value="1"/>
</dbReference>
<evidence type="ECO:0000313" key="3">
    <source>
        <dbReference type="EMBL" id="CUS95419.1"/>
    </source>
</evidence>
<dbReference type="PANTHER" id="PTHR48101:SF1">
    <property type="entry name" value="METHYLMALONYL-COA MUTASE, LARGE SUBUNIT"/>
    <property type="match status" value="1"/>
</dbReference>
<organism evidence="3 4">
    <name type="scientific">Candidatus Kryptonium thompsonii</name>
    <dbReference type="NCBI Taxonomy" id="1633631"/>
    <lineage>
        <taxon>Bacteria</taxon>
        <taxon>Pseudomonadati</taxon>
        <taxon>Candidatus Kryptoniota</taxon>
        <taxon>Candidatus Kryptonium</taxon>
    </lineage>
</organism>
<accession>A0ABM9UZV7</accession>
<keyword evidence="1" id="KW-1133">Transmembrane helix</keyword>
<dbReference type="InterPro" id="IPR006099">
    <property type="entry name" value="MeMalonylCoA_mutase_a/b_cat"/>
</dbReference>
<protein>
    <submittedName>
        <fullName evidence="3">Methylmalonyl-CoA mutase N-terminal domain-containing protein</fullName>
    </submittedName>
</protein>
<feature type="transmembrane region" description="Helical" evidence="1">
    <location>
        <begin position="152"/>
        <end position="172"/>
    </location>
</feature>
<dbReference type="InterPro" id="IPR016176">
    <property type="entry name" value="Cbl-dep_enz_cat"/>
</dbReference>
<gene>
    <name evidence="3" type="ORF">JGI8_02159</name>
</gene>
<comment type="caution">
    <text evidence="3">The sequence shown here is derived from an EMBL/GenBank/DDBJ whole genome shotgun (WGS) entry which is preliminary data.</text>
</comment>
<name>A0ABM9UZV7_9BACT</name>
<feature type="non-terminal residue" evidence="3">
    <location>
        <position position="217"/>
    </location>
</feature>
<dbReference type="SUPFAM" id="SSF51703">
    <property type="entry name" value="Cobalamin (vitamin B12)-dependent enzymes"/>
    <property type="match status" value="1"/>
</dbReference>
<evidence type="ECO:0000256" key="1">
    <source>
        <dbReference type="SAM" id="Phobius"/>
    </source>
</evidence>
<sequence>MAVNLKEMKKEWENKFLNSGKFKERKDCFKTDSGIEIERIYLPDESFDYATKLGFPGEYPYTRGIYPTMYRGRIWTMRQYAGFGTAEETNKRFKYLLEHGQMGLSVAFDLPTQMGYDSDHPMAEGEVGRVGVAIDSLQDMEILFDGINLEKITTSMTINATAAILLAMYVAVAKKQGADQKKISGTIKNDILKKYIERGTYFYPPQQSMKLIVDIFQ</sequence>
<keyword evidence="1" id="KW-0472">Membrane</keyword>
<keyword evidence="4" id="KW-1185">Reference proteome</keyword>
<dbReference type="Pfam" id="PF01642">
    <property type="entry name" value="MM_CoA_mutase"/>
    <property type="match status" value="1"/>
</dbReference>
<evidence type="ECO:0000313" key="4">
    <source>
        <dbReference type="Proteomes" id="UP000182200"/>
    </source>
</evidence>
<keyword evidence="1" id="KW-0812">Transmembrane</keyword>
<dbReference type="Proteomes" id="UP000182200">
    <property type="component" value="Unassembled WGS sequence"/>
</dbReference>